<comment type="caution">
    <text evidence="2">The sequence shown here is derived from an EMBL/GenBank/DDBJ whole genome shotgun (WGS) entry which is preliminary data.</text>
</comment>
<evidence type="ECO:0000313" key="2">
    <source>
        <dbReference type="EMBL" id="MBK4733040.1"/>
    </source>
</evidence>
<evidence type="ECO:0000313" key="3">
    <source>
        <dbReference type="Proteomes" id="UP000622890"/>
    </source>
</evidence>
<dbReference type="Proteomes" id="UP000622890">
    <property type="component" value="Unassembled WGS sequence"/>
</dbReference>
<feature type="signal peptide" evidence="1">
    <location>
        <begin position="1"/>
        <end position="21"/>
    </location>
</feature>
<keyword evidence="1" id="KW-0732">Signal</keyword>
<name>A0A934SPE1_9BURK</name>
<dbReference type="AlphaFoldDB" id="A0A934SPE1"/>
<proteinExistence type="predicted"/>
<evidence type="ECO:0008006" key="4">
    <source>
        <dbReference type="Google" id="ProtNLM"/>
    </source>
</evidence>
<gene>
    <name evidence="2" type="ORF">JJB74_00215</name>
</gene>
<sequence>MRRPARILLLLLAAMQASAWAGDTGFDFAVIGHAFRKRSDEAALSRAIEETDADNLGFVVVNGIKSPSEACSDDLYERRRQLLAKAKNGLVLSLSASDWAECRHPDGRSAAIERLARFRELFFEDDASLGNTRIPLMRESTTSKFRSYAENARWEIGSIGFATVNLPADNNHYLFAAGRNSEFEDRLIANRYWLHRVFYAAARQKMAGIVLFCDANPMASPQNVRRDGYLEVRRQIQTLAAHYPGRVLLVHGRIEPGAGAIVWSGNLGTLGVGAGWVKVMVQPAASDLFRLTRAEHGAR</sequence>
<dbReference type="EMBL" id="JAEPBG010000001">
    <property type="protein sequence ID" value="MBK4733040.1"/>
    <property type="molecule type" value="Genomic_DNA"/>
</dbReference>
<accession>A0A934SPE1</accession>
<protein>
    <recommendedName>
        <fullName evidence="4">Transmembrane protein</fullName>
    </recommendedName>
</protein>
<dbReference type="RefSeq" id="WP_200589476.1">
    <property type="nucleotide sequence ID" value="NZ_JAEPBG010000001.1"/>
</dbReference>
<evidence type="ECO:0000256" key="1">
    <source>
        <dbReference type="SAM" id="SignalP"/>
    </source>
</evidence>
<keyword evidence="3" id="KW-1185">Reference proteome</keyword>
<organism evidence="2 3">
    <name type="scientific">Noviherbaspirillum pedocola</name>
    <dbReference type="NCBI Taxonomy" id="2801341"/>
    <lineage>
        <taxon>Bacteria</taxon>
        <taxon>Pseudomonadati</taxon>
        <taxon>Pseudomonadota</taxon>
        <taxon>Betaproteobacteria</taxon>
        <taxon>Burkholderiales</taxon>
        <taxon>Oxalobacteraceae</taxon>
        <taxon>Noviherbaspirillum</taxon>
    </lineage>
</organism>
<reference evidence="2" key="1">
    <citation type="submission" date="2021-01" db="EMBL/GenBank/DDBJ databases">
        <title>Genome sequence of strain Noviherbaspirillum sp. DKR-6.</title>
        <authorList>
            <person name="Chaudhary D.K."/>
        </authorList>
    </citation>
    <scope>NUCLEOTIDE SEQUENCE</scope>
    <source>
        <strain evidence="2">DKR-6</strain>
    </source>
</reference>
<feature type="chain" id="PRO_5036860512" description="Transmembrane protein" evidence="1">
    <location>
        <begin position="22"/>
        <end position="299"/>
    </location>
</feature>